<dbReference type="EMBL" id="CAJPEX010005264">
    <property type="protein sequence ID" value="CAG0923508.1"/>
    <property type="molecule type" value="Genomic_DNA"/>
</dbReference>
<dbReference type="Proteomes" id="UP000678499">
    <property type="component" value="Unassembled WGS sequence"/>
</dbReference>
<dbReference type="InterPro" id="IPR036961">
    <property type="entry name" value="Kinesin_motor_dom_sf"/>
</dbReference>
<dbReference type="EMBL" id="OA887301">
    <property type="protein sequence ID" value="CAD7283356.1"/>
    <property type="molecule type" value="Genomic_DNA"/>
</dbReference>
<evidence type="ECO:0000313" key="10">
    <source>
        <dbReference type="Proteomes" id="UP000678499"/>
    </source>
</evidence>
<keyword evidence="6" id="KW-0963">Cytoplasm</keyword>
<keyword evidence="4" id="KW-0175">Coiled coil</keyword>
<keyword evidence="2" id="KW-0547">Nucleotide-binding</keyword>
<evidence type="ECO:0000259" key="8">
    <source>
        <dbReference type="PROSITE" id="PS50067"/>
    </source>
</evidence>
<dbReference type="InterPro" id="IPR001752">
    <property type="entry name" value="Kinesin_motor_dom"/>
</dbReference>
<evidence type="ECO:0000256" key="1">
    <source>
        <dbReference type="ARBA" id="ARBA00004245"/>
    </source>
</evidence>
<evidence type="ECO:0000256" key="6">
    <source>
        <dbReference type="ARBA" id="ARBA00023212"/>
    </source>
</evidence>
<dbReference type="PROSITE" id="PS50067">
    <property type="entry name" value="KINESIN_MOTOR_2"/>
    <property type="match status" value="1"/>
</dbReference>
<evidence type="ECO:0000256" key="2">
    <source>
        <dbReference type="ARBA" id="ARBA00022741"/>
    </source>
</evidence>
<dbReference type="PANTHER" id="PTHR47968:SF75">
    <property type="entry name" value="CENTROMERE-ASSOCIATED PROTEIN E"/>
    <property type="match status" value="1"/>
</dbReference>
<reference evidence="9" key="1">
    <citation type="submission" date="2020-11" db="EMBL/GenBank/DDBJ databases">
        <authorList>
            <person name="Tran Van P."/>
        </authorList>
    </citation>
    <scope>NUCLEOTIDE SEQUENCE</scope>
</reference>
<evidence type="ECO:0000313" key="9">
    <source>
        <dbReference type="EMBL" id="CAD7283356.1"/>
    </source>
</evidence>
<comment type="subcellular location">
    <subcellularLocation>
        <location evidence="1">Cytoplasm</location>
        <location evidence="1">Cytoskeleton</location>
    </subcellularLocation>
</comment>
<keyword evidence="5" id="KW-0505">Motor protein</keyword>
<name>A0A7R9BZM7_9CRUS</name>
<dbReference type="GO" id="GO:0005524">
    <property type="term" value="F:ATP binding"/>
    <property type="evidence" value="ECO:0007669"/>
    <property type="project" value="UniProtKB-KW"/>
</dbReference>
<dbReference type="GO" id="GO:0015630">
    <property type="term" value="C:microtubule cytoskeleton"/>
    <property type="evidence" value="ECO:0007669"/>
    <property type="project" value="UniProtKB-ARBA"/>
</dbReference>
<protein>
    <recommendedName>
        <fullName evidence="8">Kinesin motor domain-containing protein</fullName>
    </recommendedName>
</protein>
<dbReference type="GO" id="GO:0008017">
    <property type="term" value="F:microtubule binding"/>
    <property type="evidence" value="ECO:0007669"/>
    <property type="project" value="InterPro"/>
</dbReference>
<dbReference type="Gene3D" id="3.40.850.10">
    <property type="entry name" value="Kinesin motor domain"/>
    <property type="match status" value="1"/>
</dbReference>
<dbReference type="Pfam" id="PF00225">
    <property type="entry name" value="Kinesin"/>
    <property type="match status" value="1"/>
</dbReference>
<proteinExistence type="inferred from homology"/>
<dbReference type="InterPro" id="IPR027640">
    <property type="entry name" value="Kinesin-like_fam"/>
</dbReference>
<comment type="similarity">
    <text evidence="7">Belongs to the TRAFAC class myosin-kinesin ATPase superfamily. Kinesin family.</text>
</comment>
<comment type="caution">
    <text evidence="7">Lacks conserved residue(s) required for the propagation of feature annotation.</text>
</comment>
<dbReference type="GO" id="GO:0007018">
    <property type="term" value="P:microtubule-based movement"/>
    <property type="evidence" value="ECO:0007669"/>
    <property type="project" value="InterPro"/>
</dbReference>
<dbReference type="SUPFAM" id="SSF52540">
    <property type="entry name" value="P-loop containing nucleoside triphosphate hydrolases"/>
    <property type="match status" value="1"/>
</dbReference>
<dbReference type="InterPro" id="IPR027417">
    <property type="entry name" value="P-loop_NTPase"/>
</dbReference>
<sequence length="79" mass="8558">MYFGQVMDLLAKGNERRAVGATAMNAASSRSHAIFNLTVEQHPIGTPTAHGMCTQRVDECRDAAGRECSLPCVPRRLPS</sequence>
<gene>
    <name evidence="9" type="ORF">NMOB1V02_LOCUS10972</name>
</gene>
<organism evidence="9">
    <name type="scientific">Notodromas monacha</name>
    <dbReference type="NCBI Taxonomy" id="399045"/>
    <lineage>
        <taxon>Eukaryota</taxon>
        <taxon>Metazoa</taxon>
        <taxon>Ecdysozoa</taxon>
        <taxon>Arthropoda</taxon>
        <taxon>Crustacea</taxon>
        <taxon>Oligostraca</taxon>
        <taxon>Ostracoda</taxon>
        <taxon>Podocopa</taxon>
        <taxon>Podocopida</taxon>
        <taxon>Cypridocopina</taxon>
        <taxon>Cypridoidea</taxon>
        <taxon>Cyprididae</taxon>
        <taxon>Notodromas</taxon>
    </lineage>
</organism>
<dbReference type="OrthoDB" id="3176171at2759"/>
<evidence type="ECO:0000256" key="4">
    <source>
        <dbReference type="ARBA" id="ARBA00023054"/>
    </source>
</evidence>
<evidence type="ECO:0000256" key="5">
    <source>
        <dbReference type="ARBA" id="ARBA00023175"/>
    </source>
</evidence>
<accession>A0A7R9BZM7</accession>
<keyword evidence="3" id="KW-0067">ATP-binding</keyword>
<evidence type="ECO:0000256" key="7">
    <source>
        <dbReference type="PROSITE-ProRule" id="PRU00283"/>
    </source>
</evidence>
<keyword evidence="6" id="KW-0206">Cytoskeleton</keyword>
<feature type="domain" description="Kinesin motor" evidence="8">
    <location>
        <begin position="1"/>
        <end position="79"/>
    </location>
</feature>
<dbReference type="AlphaFoldDB" id="A0A7R9BZM7"/>
<dbReference type="PANTHER" id="PTHR47968">
    <property type="entry name" value="CENTROMERE PROTEIN E"/>
    <property type="match status" value="1"/>
</dbReference>
<evidence type="ECO:0000256" key="3">
    <source>
        <dbReference type="ARBA" id="ARBA00022840"/>
    </source>
</evidence>
<dbReference type="GO" id="GO:0003777">
    <property type="term" value="F:microtubule motor activity"/>
    <property type="evidence" value="ECO:0007669"/>
    <property type="project" value="InterPro"/>
</dbReference>
<keyword evidence="10" id="KW-1185">Reference proteome</keyword>